<reference evidence="1" key="1">
    <citation type="submission" date="2021-06" db="EMBL/GenBank/DDBJ databases">
        <authorList>
            <person name="Kallberg Y."/>
            <person name="Tangrot J."/>
            <person name="Rosling A."/>
        </authorList>
    </citation>
    <scope>NUCLEOTIDE SEQUENCE</scope>
    <source>
        <strain evidence="1">AU212A</strain>
    </source>
</reference>
<feature type="non-terminal residue" evidence="1">
    <location>
        <position position="1"/>
    </location>
</feature>
<name>A0ACA9KQN8_9GLOM</name>
<organism evidence="1 2">
    <name type="scientific">Scutellospora calospora</name>
    <dbReference type="NCBI Taxonomy" id="85575"/>
    <lineage>
        <taxon>Eukaryota</taxon>
        <taxon>Fungi</taxon>
        <taxon>Fungi incertae sedis</taxon>
        <taxon>Mucoromycota</taxon>
        <taxon>Glomeromycotina</taxon>
        <taxon>Glomeromycetes</taxon>
        <taxon>Diversisporales</taxon>
        <taxon>Gigasporaceae</taxon>
        <taxon>Scutellospora</taxon>
    </lineage>
</organism>
<comment type="caution">
    <text evidence="1">The sequence shown here is derived from an EMBL/GenBank/DDBJ whole genome shotgun (WGS) entry which is preliminary data.</text>
</comment>
<keyword evidence="2" id="KW-1185">Reference proteome</keyword>
<dbReference type="Proteomes" id="UP000789860">
    <property type="component" value="Unassembled WGS sequence"/>
</dbReference>
<sequence length="256" mass="28533">NLHEQIIEKSHVDFYDYDKFSEIEHIGPGPSGETFRADWKSNGITVMLKKSMGNIGTDDKSVIDKFIILEKLQNVEVTTKKKSNDNISNNSKPRIRRVSSSSSGDKIPEIQISTTGKSKKLGTINTELSNSVFNGRKPPHSRSNSFHESLSTPTTPTSPGNNKKIIENTDSVFLKDLLKFFAEILELSGDSTAMISNIKDYLHNRMREHKSTFKTLNQNKDNPQFAATSGYSLAQSKIDGLSKQRRPSSVLKVGAK</sequence>
<evidence type="ECO:0000313" key="1">
    <source>
        <dbReference type="EMBL" id="CAG8484812.1"/>
    </source>
</evidence>
<gene>
    <name evidence="1" type="ORF">SCALOS_LOCUS2584</name>
</gene>
<proteinExistence type="predicted"/>
<protein>
    <submittedName>
        <fullName evidence="1">6631_t:CDS:1</fullName>
    </submittedName>
</protein>
<accession>A0ACA9KQN8</accession>
<evidence type="ECO:0000313" key="2">
    <source>
        <dbReference type="Proteomes" id="UP000789860"/>
    </source>
</evidence>
<dbReference type="EMBL" id="CAJVPM010002353">
    <property type="protein sequence ID" value="CAG8484812.1"/>
    <property type="molecule type" value="Genomic_DNA"/>
</dbReference>